<evidence type="ECO:0000259" key="4">
    <source>
        <dbReference type="Pfam" id="PF22725"/>
    </source>
</evidence>
<evidence type="ECO:0000313" key="6">
    <source>
        <dbReference type="Proteomes" id="UP000032522"/>
    </source>
</evidence>
<dbReference type="GO" id="GO:0016491">
    <property type="term" value="F:oxidoreductase activity"/>
    <property type="evidence" value="ECO:0007669"/>
    <property type="project" value="UniProtKB-KW"/>
</dbReference>
<dbReference type="PATRIC" id="fig|1462.6.peg.1670"/>
<dbReference type="PANTHER" id="PTHR22604:SF105">
    <property type="entry name" value="TRANS-1,2-DIHYDROBENZENE-1,2-DIOL DEHYDROGENASE"/>
    <property type="match status" value="1"/>
</dbReference>
<dbReference type="InterPro" id="IPR050984">
    <property type="entry name" value="Gfo/Idh/MocA_domain"/>
</dbReference>
<evidence type="ECO:0000259" key="3">
    <source>
        <dbReference type="Pfam" id="PF01408"/>
    </source>
</evidence>
<feature type="domain" description="GFO/IDH/MocA-like oxidoreductase" evidence="4">
    <location>
        <begin position="133"/>
        <end position="249"/>
    </location>
</feature>
<dbReference type="Gene3D" id="3.40.50.720">
    <property type="entry name" value="NAD(P)-binding Rossmann-like Domain"/>
    <property type="match status" value="1"/>
</dbReference>
<dbReference type="PANTHER" id="PTHR22604">
    <property type="entry name" value="OXIDOREDUCTASES"/>
    <property type="match status" value="1"/>
</dbReference>
<evidence type="ECO:0000313" key="5">
    <source>
        <dbReference type="EMBL" id="KJE27000.1"/>
    </source>
</evidence>
<evidence type="ECO:0000256" key="2">
    <source>
        <dbReference type="ARBA" id="ARBA00023002"/>
    </source>
</evidence>
<reference evidence="5 6" key="1">
    <citation type="submission" date="2015-01" db="EMBL/GenBank/DDBJ databases">
        <authorList>
            <person name="Filippidou S."/>
            <person name="Jeanneret N."/>
            <person name="Russel-Delif L."/>
            <person name="Junier T."/>
            <person name="Wunderlin T."/>
            <person name="Molina V."/>
            <person name="Johnson S.L."/>
            <person name="Davenport K.W."/>
            <person name="Chain P.S."/>
            <person name="Dorador C."/>
            <person name="Junier P."/>
        </authorList>
    </citation>
    <scope>NUCLEOTIDE SEQUENCE [LARGE SCALE GENOMIC DNA]</scope>
    <source>
        <strain evidence="5 6">Et7/4</strain>
    </source>
</reference>
<dbReference type="AlphaFoldDB" id="A0A0D8BS92"/>
<sequence length="331" mass="37406">MERKVRFGIISTAAIAQEVMIPAIRRVECAEVVAIASERGKANQTARELGIPKAYDSYDQLLDDPDVDAVYIPLPNSLHAEWTIKAANKKKHVLCEKPAALCEEDVRRMIEACEENGVLFMEAFMYQFHPQHERVKQLLAAGEIGDVKYMRTHFSFYLKDRETNIRMNDELGGGSLFDVGCYCVHSTRHVLDAEPVELFVQSRFDPHRSVDLTTIGWMKMENGVFAQFTCSFDMFFKNEYEIIGTKGKIVVSRAYRPDVDGGGGRITVVTADGSEREETVFGDQYALQIEHFSRAILEGTPLLYSPERMIKQSRALDACRTSMKTGAIVRL</sequence>
<dbReference type="Pfam" id="PF22725">
    <property type="entry name" value="GFO_IDH_MocA_C3"/>
    <property type="match status" value="1"/>
</dbReference>
<name>A0A0D8BS92_GEOKU</name>
<keyword evidence="2" id="KW-0560">Oxidoreductase</keyword>
<dbReference type="OrthoDB" id="9815825at2"/>
<evidence type="ECO:0008006" key="7">
    <source>
        <dbReference type="Google" id="ProtNLM"/>
    </source>
</evidence>
<dbReference type="InterPro" id="IPR000683">
    <property type="entry name" value="Gfo/Idh/MocA-like_OxRdtase_N"/>
</dbReference>
<feature type="domain" description="Gfo/Idh/MocA-like oxidoreductase N-terminal" evidence="3">
    <location>
        <begin position="5"/>
        <end position="123"/>
    </location>
</feature>
<dbReference type="InterPro" id="IPR055170">
    <property type="entry name" value="GFO_IDH_MocA-like_dom"/>
</dbReference>
<evidence type="ECO:0000256" key="1">
    <source>
        <dbReference type="ARBA" id="ARBA00010928"/>
    </source>
</evidence>
<dbReference type="SUPFAM" id="SSF55347">
    <property type="entry name" value="Glyceraldehyde-3-phosphate dehydrogenase-like, C-terminal domain"/>
    <property type="match status" value="1"/>
</dbReference>
<dbReference type="SUPFAM" id="SSF51735">
    <property type="entry name" value="NAD(P)-binding Rossmann-fold domains"/>
    <property type="match status" value="1"/>
</dbReference>
<comment type="caution">
    <text evidence="5">The sequence shown here is derived from an EMBL/GenBank/DDBJ whole genome shotgun (WGS) entry which is preliminary data.</text>
</comment>
<gene>
    <name evidence="5" type="ORF">LG52_1470</name>
</gene>
<dbReference type="InterPro" id="IPR036291">
    <property type="entry name" value="NAD(P)-bd_dom_sf"/>
</dbReference>
<accession>A0A0D8BS92</accession>
<comment type="similarity">
    <text evidence="1">Belongs to the Gfo/Idh/MocA family.</text>
</comment>
<dbReference type="Proteomes" id="UP000032522">
    <property type="component" value="Unassembled WGS sequence"/>
</dbReference>
<dbReference type="RefSeq" id="WP_044731457.1">
    <property type="nucleotide sequence ID" value="NZ_JYBP01000003.1"/>
</dbReference>
<dbReference type="Pfam" id="PF01408">
    <property type="entry name" value="GFO_IDH_MocA"/>
    <property type="match status" value="1"/>
</dbReference>
<dbReference type="Gene3D" id="3.30.360.10">
    <property type="entry name" value="Dihydrodipicolinate Reductase, domain 2"/>
    <property type="match status" value="1"/>
</dbReference>
<dbReference type="EMBL" id="JYBP01000003">
    <property type="protein sequence ID" value="KJE27000.1"/>
    <property type="molecule type" value="Genomic_DNA"/>
</dbReference>
<dbReference type="GO" id="GO:0000166">
    <property type="term" value="F:nucleotide binding"/>
    <property type="evidence" value="ECO:0007669"/>
    <property type="project" value="InterPro"/>
</dbReference>
<protein>
    <recommendedName>
        <fullName evidence="7">Oxidoreductase</fullName>
    </recommendedName>
</protein>
<proteinExistence type="inferred from homology"/>
<organism evidence="5 6">
    <name type="scientific">Geobacillus kaustophilus</name>
    <dbReference type="NCBI Taxonomy" id="1462"/>
    <lineage>
        <taxon>Bacteria</taxon>
        <taxon>Bacillati</taxon>
        <taxon>Bacillota</taxon>
        <taxon>Bacilli</taxon>
        <taxon>Bacillales</taxon>
        <taxon>Anoxybacillaceae</taxon>
        <taxon>Geobacillus</taxon>
        <taxon>Geobacillus thermoleovorans group</taxon>
    </lineage>
</organism>